<evidence type="ECO:0000256" key="1">
    <source>
        <dbReference type="ARBA" id="ARBA00022574"/>
    </source>
</evidence>
<evidence type="ECO:0000256" key="4">
    <source>
        <dbReference type="SAM" id="MobiDB-lite"/>
    </source>
</evidence>
<name>A0AAN8V6L0_9MAGN</name>
<feature type="region of interest" description="Disordered" evidence="4">
    <location>
        <begin position="1"/>
        <end position="54"/>
    </location>
</feature>
<dbReference type="SUPFAM" id="SSF50978">
    <property type="entry name" value="WD40 repeat-like"/>
    <property type="match status" value="1"/>
</dbReference>
<dbReference type="PROSITE" id="PS00678">
    <property type="entry name" value="WD_REPEATS_1"/>
    <property type="match status" value="2"/>
</dbReference>
<dbReference type="PANTHER" id="PTHR19857">
    <property type="entry name" value="MITOCHONDRIAL DIVISION PROTEIN 1-RELATED"/>
    <property type="match status" value="1"/>
</dbReference>
<dbReference type="InterPro" id="IPR051179">
    <property type="entry name" value="WD_repeat_multifunction"/>
</dbReference>
<dbReference type="Gene3D" id="2.130.10.10">
    <property type="entry name" value="YVTN repeat-like/Quinoprotein amine dehydrogenase"/>
    <property type="match status" value="3"/>
</dbReference>
<organism evidence="5 6">
    <name type="scientific">Dillenia turbinata</name>
    <dbReference type="NCBI Taxonomy" id="194707"/>
    <lineage>
        <taxon>Eukaryota</taxon>
        <taxon>Viridiplantae</taxon>
        <taxon>Streptophyta</taxon>
        <taxon>Embryophyta</taxon>
        <taxon>Tracheophyta</taxon>
        <taxon>Spermatophyta</taxon>
        <taxon>Magnoliopsida</taxon>
        <taxon>eudicotyledons</taxon>
        <taxon>Gunneridae</taxon>
        <taxon>Pentapetalae</taxon>
        <taxon>Dilleniales</taxon>
        <taxon>Dilleniaceae</taxon>
        <taxon>Dillenia</taxon>
    </lineage>
</organism>
<accession>A0AAN8V6L0</accession>
<dbReference type="InterPro" id="IPR015943">
    <property type="entry name" value="WD40/YVTN_repeat-like_dom_sf"/>
</dbReference>
<dbReference type="Proteomes" id="UP001370490">
    <property type="component" value="Unassembled WGS sequence"/>
</dbReference>
<dbReference type="InterPro" id="IPR036322">
    <property type="entry name" value="WD40_repeat_dom_sf"/>
</dbReference>
<protein>
    <submittedName>
        <fullName evidence="5">WD40 repeat</fullName>
    </submittedName>
</protein>
<keyword evidence="6" id="KW-1185">Reference proteome</keyword>
<dbReference type="InterPro" id="IPR001680">
    <property type="entry name" value="WD40_rpt"/>
</dbReference>
<feature type="compositionally biased region" description="Acidic residues" evidence="4">
    <location>
        <begin position="28"/>
        <end position="53"/>
    </location>
</feature>
<reference evidence="5 6" key="1">
    <citation type="submission" date="2023-12" db="EMBL/GenBank/DDBJ databases">
        <title>A high-quality genome assembly for Dillenia turbinata (Dilleniales).</title>
        <authorList>
            <person name="Chanderbali A."/>
        </authorList>
    </citation>
    <scope>NUCLEOTIDE SEQUENCE [LARGE SCALE GENOMIC DNA]</scope>
    <source>
        <strain evidence="5">LSX21</strain>
        <tissue evidence="5">Leaf</tissue>
    </source>
</reference>
<feature type="compositionally biased region" description="Acidic residues" evidence="4">
    <location>
        <begin position="9"/>
        <end position="21"/>
    </location>
</feature>
<dbReference type="SMART" id="SM00320">
    <property type="entry name" value="WD40"/>
    <property type="match status" value="7"/>
</dbReference>
<evidence type="ECO:0000256" key="3">
    <source>
        <dbReference type="PROSITE-ProRule" id="PRU00221"/>
    </source>
</evidence>
<feature type="repeat" description="WD" evidence="3">
    <location>
        <begin position="336"/>
        <end position="373"/>
    </location>
</feature>
<dbReference type="CDD" id="cd00200">
    <property type="entry name" value="WD40"/>
    <property type="match status" value="1"/>
</dbReference>
<dbReference type="PRINTS" id="PR00320">
    <property type="entry name" value="GPROTEINBRPT"/>
</dbReference>
<proteinExistence type="predicted"/>
<feature type="repeat" description="WD" evidence="3">
    <location>
        <begin position="211"/>
        <end position="252"/>
    </location>
</feature>
<dbReference type="PROSITE" id="PS50294">
    <property type="entry name" value="WD_REPEATS_REGION"/>
    <property type="match status" value="5"/>
</dbReference>
<gene>
    <name evidence="5" type="ORF">RJ641_009892</name>
</gene>
<comment type="caution">
    <text evidence="5">The sequence shown here is derived from an EMBL/GenBank/DDBJ whole genome shotgun (WGS) entry which is preliminary data.</text>
</comment>
<dbReference type="PANTHER" id="PTHR19857:SF8">
    <property type="entry name" value="ANGIO-ASSOCIATED MIGRATORY CELL PROTEIN"/>
    <property type="match status" value="1"/>
</dbReference>
<keyword evidence="1 3" id="KW-0853">WD repeat</keyword>
<evidence type="ECO:0000313" key="5">
    <source>
        <dbReference type="EMBL" id="KAK6923692.1"/>
    </source>
</evidence>
<dbReference type="EMBL" id="JBAMMX010000017">
    <property type="protein sequence ID" value="KAK6923692.1"/>
    <property type="molecule type" value="Genomic_DNA"/>
</dbReference>
<sequence>MSSPNHNLDEDDDGEVFIDESDVIHEVDVDEEDLPDVDDEEGAGAEVFDDEGDDSMHAFTGHTGELYTVACSPTDPILVATGGADDKGFLWKIGNGDWSFELGGQRESVSCLSFSSDGQLLASGCLDGHIQIWDIGSNGILKDIWFWLVSRIIQYGCGMLIRLPFLTCHGGSVTCGDFTPDGKTICTGSKDTTLRIWNPKSGETIHVVQGYPYHTEGLTCLTISSDSALAFTAAEDGSVHVVNITTGKVVSSLVAHANSVETIALSKSSHWAASGDADGKLIIWDLRRSTPRFTCEHGDQVICLTWLGSSRYLAAGCGDGRVQVWDNLSGECVKVFKGHSDSIQSLSVSANGDFLVSASLDGTARVFEISEFR</sequence>
<feature type="repeat" description="WD" evidence="3">
    <location>
        <begin position="166"/>
        <end position="207"/>
    </location>
</feature>
<dbReference type="InterPro" id="IPR019775">
    <property type="entry name" value="WD40_repeat_CS"/>
</dbReference>
<dbReference type="PROSITE" id="PS50082">
    <property type="entry name" value="WD_REPEATS_2"/>
    <property type="match status" value="6"/>
</dbReference>
<feature type="repeat" description="WD" evidence="3">
    <location>
        <begin position="102"/>
        <end position="143"/>
    </location>
</feature>
<feature type="repeat" description="WD" evidence="3">
    <location>
        <begin position="253"/>
        <end position="294"/>
    </location>
</feature>
<dbReference type="AlphaFoldDB" id="A0AAN8V6L0"/>
<evidence type="ECO:0000313" key="6">
    <source>
        <dbReference type="Proteomes" id="UP001370490"/>
    </source>
</evidence>
<keyword evidence="2" id="KW-0677">Repeat</keyword>
<feature type="repeat" description="WD" evidence="3">
    <location>
        <begin position="294"/>
        <end position="335"/>
    </location>
</feature>
<dbReference type="InterPro" id="IPR020472">
    <property type="entry name" value="WD40_PAC1"/>
</dbReference>
<dbReference type="Pfam" id="PF00400">
    <property type="entry name" value="WD40"/>
    <property type="match status" value="7"/>
</dbReference>
<evidence type="ECO:0000256" key="2">
    <source>
        <dbReference type="ARBA" id="ARBA00022737"/>
    </source>
</evidence>